<dbReference type="PANTHER" id="PTHR30561:SF9">
    <property type="entry name" value="4-AMINO-4-DEOXY-L-ARABINOSE-PHOSPHOUNDECAPRENOL FLIPPASE SUBUNIT ARNF-RELATED"/>
    <property type="match status" value="1"/>
</dbReference>
<dbReference type="Gene3D" id="1.10.3730.20">
    <property type="match status" value="2"/>
</dbReference>
<feature type="domain" description="EamA" evidence="12">
    <location>
        <begin position="246"/>
        <end position="381"/>
    </location>
</feature>
<dbReference type="InterPro" id="IPR037185">
    <property type="entry name" value="EmrE-like"/>
</dbReference>
<feature type="transmembrane region" description="Helical" evidence="11">
    <location>
        <begin position="128"/>
        <end position="148"/>
    </location>
</feature>
<dbReference type="GO" id="GO:0009245">
    <property type="term" value="P:lipid A biosynthetic process"/>
    <property type="evidence" value="ECO:0007669"/>
    <property type="project" value="UniProtKB-KW"/>
</dbReference>
<dbReference type="EMBL" id="AXSB02000003">
    <property type="protein sequence ID" value="ETH33099.1"/>
    <property type="molecule type" value="Genomic_DNA"/>
</dbReference>
<keyword evidence="9" id="KW-0443">Lipid metabolism</keyword>
<keyword evidence="10 11" id="KW-0472">Membrane</keyword>
<gene>
    <name evidence="13" type="ORF">L566_1314</name>
</gene>
<evidence type="ECO:0000313" key="13">
    <source>
        <dbReference type="EMBL" id="ETH33099.1"/>
    </source>
</evidence>
<evidence type="ECO:0000256" key="11">
    <source>
        <dbReference type="SAM" id="Phobius"/>
    </source>
</evidence>
<comment type="subcellular location">
    <subcellularLocation>
        <location evidence="1">Cell membrane</location>
        <topology evidence="1">Multi-pass membrane protein</topology>
    </subcellularLocation>
</comment>
<accession>A0AAI9J696</accession>
<evidence type="ECO:0000256" key="7">
    <source>
        <dbReference type="ARBA" id="ARBA00022985"/>
    </source>
</evidence>
<comment type="caution">
    <text evidence="13">The sequence shown here is derived from an EMBL/GenBank/DDBJ whole genome shotgun (WGS) entry which is preliminary data.</text>
</comment>
<feature type="transmembrane region" description="Helical" evidence="11">
    <location>
        <begin position="94"/>
        <end position="116"/>
    </location>
</feature>
<feature type="transmembrane region" description="Helical" evidence="11">
    <location>
        <begin position="244"/>
        <end position="264"/>
    </location>
</feature>
<dbReference type="SUPFAM" id="SSF103481">
    <property type="entry name" value="Multidrug resistance efflux transporter EmrE"/>
    <property type="match status" value="2"/>
</dbReference>
<evidence type="ECO:0000256" key="3">
    <source>
        <dbReference type="ARBA" id="ARBA00022516"/>
    </source>
</evidence>
<name>A0AAI9J696_BORPT</name>
<dbReference type="AlphaFoldDB" id="A0AAI9J696"/>
<keyword evidence="7" id="KW-0448">Lipopolysaccharide biosynthesis</keyword>
<evidence type="ECO:0000256" key="8">
    <source>
        <dbReference type="ARBA" id="ARBA00022989"/>
    </source>
</evidence>
<dbReference type="GO" id="GO:0022857">
    <property type="term" value="F:transmembrane transporter activity"/>
    <property type="evidence" value="ECO:0007669"/>
    <property type="project" value="InterPro"/>
</dbReference>
<proteinExistence type="predicted"/>
<dbReference type="PANTHER" id="PTHR30561">
    <property type="entry name" value="SMR FAMILY PROTON-DEPENDENT DRUG EFFLUX TRANSPORTER SUGE"/>
    <property type="match status" value="1"/>
</dbReference>
<feature type="transmembrane region" description="Helical" evidence="11">
    <location>
        <begin position="154"/>
        <end position="175"/>
    </location>
</feature>
<feature type="transmembrane region" description="Helical" evidence="11">
    <location>
        <begin position="365"/>
        <end position="383"/>
    </location>
</feature>
<evidence type="ECO:0000313" key="14">
    <source>
        <dbReference type="Proteomes" id="UP000018679"/>
    </source>
</evidence>
<protein>
    <submittedName>
        <fullName evidence="13">EamA-like transporter family protein</fullName>
    </submittedName>
</protein>
<feature type="transmembrane region" description="Helical" evidence="11">
    <location>
        <begin position="309"/>
        <end position="331"/>
    </location>
</feature>
<feature type="transmembrane region" description="Helical" evidence="11">
    <location>
        <begin position="270"/>
        <end position="289"/>
    </location>
</feature>
<evidence type="ECO:0000256" key="4">
    <source>
        <dbReference type="ARBA" id="ARBA00022519"/>
    </source>
</evidence>
<evidence type="ECO:0000256" key="6">
    <source>
        <dbReference type="ARBA" id="ARBA00022692"/>
    </source>
</evidence>
<keyword evidence="5" id="KW-0441">Lipid A biosynthesis</keyword>
<dbReference type="InterPro" id="IPR000620">
    <property type="entry name" value="EamA_dom"/>
</dbReference>
<dbReference type="GO" id="GO:0009103">
    <property type="term" value="P:lipopolysaccharide biosynthetic process"/>
    <property type="evidence" value="ECO:0007669"/>
    <property type="project" value="UniProtKB-KW"/>
</dbReference>
<keyword evidence="3" id="KW-0444">Lipid biosynthesis</keyword>
<keyword evidence="8 11" id="KW-1133">Transmembrane helix</keyword>
<feature type="transmembrane region" description="Helical" evidence="11">
    <location>
        <begin position="214"/>
        <end position="232"/>
    </location>
</feature>
<evidence type="ECO:0000259" key="12">
    <source>
        <dbReference type="Pfam" id="PF00892"/>
    </source>
</evidence>
<dbReference type="InterPro" id="IPR000390">
    <property type="entry name" value="Small_drug/metabolite_transptr"/>
</dbReference>
<evidence type="ECO:0000256" key="5">
    <source>
        <dbReference type="ARBA" id="ARBA00022556"/>
    </source>
</evidence>
<keyword evidence="6 11" id="KW-0812">Transmembrane</keyword>
<evidence type="ECO:0000256" key="9">
    <source>
        <dbReference type="ARBA" id="ARBA00023098"/>
    </source>
</evidence>
<keyword evidence="2" id="KW-1003">Cell membrane</keyword>
<dbReference type="Pfam" id="PF00892">
    <property type="entry name" value="EamA"/>
    <property type="match status" value="1"/>
</dbReference>
<evidence type="ECO:0000256" key="1">
    <source>
        <dbReference type="ARBA" id="ARBA00004651"/>
    </source>
</evidence>
<evidence type="ECO:0000256" key="10">
    <source>
        <dbReference type="ARBA" id="ARBA00023136"/>
    </source>
</evidence>
<organism evidence="13 14">
    <name type="scientific">Bordetella pertussis CHLA-26</name>
    <dbReference type="NCBI Taxonomy" id="1331284"/>
    <lineage>
        <taxon>Bacteria</taxon>
        <taxon>Pseudomonadati</taxon>
        <taxon>Pseudomonadota</taxon>
        <taxon>Betaproteobacteria</taxon>
        <taxon>Burkholderiales</taxon>
        <taxon>Alcaligenaceae</taxon>
        <taxon>Bordetella</taxon>
    </lineage>
</organism>
<keyword evidence="4" id="KW-0997">Cell inner membrane</keyword>
<feature type="transmembrane region" description="Helical" evidence="11">
    <location>
        <begin position="187"/>
        <end position="208"/>
    </location>
</feature>
<sequence length="384" mass="41912">MRTVFARISCPSPVMRHKWRLPLRRYGYRRMPQPGNGYWVSAQRMRFGKPSILHQKHGQGCGLPPSGPVYVTLAAQPAHIHQDSAPPSRTHPNVMSYTSLILVVLAAMAHAAWNLLAKRAAMVGPMFVFAYGLAATILYAPWVIWVLAHDGMVWSWPVVLCILASSMLHLGYSLCLQRGYQVADLSVVYPIARGTGPLLSTMGAFTLLSEPATTTGIAGMLCVVGGVLLIATQGRLGMFRQAQAWIGVRWGVVIGLFIAAYTVVDAYGVKILLIMPVLFDWFTCATRTLMMTPHVLRRRAQYWPAMRGYWHLAIAVGVLSPLGYILVLYALRNGAPLSLVAPAREMSMMLGTLAGMFLLREKVGIGRLAGCLAILAGVVLLGSS</sequence>
<dbReference type="GO" id="GO:0005886">
    <property type="term" value="C:plasma membrane"/>
    <property type="evidence" value="ECO:0007669"/>
    <property type="project" value="UniProtKB-SubCell"/>
</dbReference>
<reference evidence="13 14" key="1">
    <citation type="journal article" date="2013" name="Genome Announc.">
        <title>Genome Sequences of 28 Bordetella pertussis U.S. Outbreak Strains Dating from 2010 to 2012.</title>
        <authorList>
            <person name="Harvill E.T."/>
            <person name="Goodfield L.L."/>
            <person name="Ivanov Y."/>
            <person name="Meyer J.A."/>
            <person name="Newth C."/>
            <person name="Cassiday P."/>
            <person name="Tondella M.L."/>
            <person name="Liao P."/>
            <person name="Zimmerman J."/>
            <person name="Meert K."/>
            <person name="Wessel D."/>
            <person name="Berger J."/>
            <person name="Dean J.M."/>
            <person name="Holubkov R."/>
            <person name="Burr J."/>
            <person name="Liu T."/>
            <person name="Brinkac L."/>
            <person name="Kim M."/>
            <person name="Losada L."/>
        </authorList>
    </citation>
    <scope>NUCLEOTIDE SEQUENCE [LARGE SCALE GENOMIC DNA]</scope>
    <source>
        <strain evidence="13 14">CHLA-26</strain>
    </source>
</reference>
<dbReference type="Proteomes" id="UP000018679">
    <property type="component" value="Unassembled WGS sequence"/>
</dbReference>
<evidence type="ECO:0000256" key="2">
    <source>
        <dbReference type="ARBA" id="ARBA00022475"/>
    </source>
</evidence>